<dbReference type="Gene3D" id="1.10.287.70">
    <property type="match status" value="1"/>
</dbReference>
<dbReference type="Proteomes" id="UP001642464">
    <property type="component" value="Unassembled WGS sequence"/>
</dbReference>
<evidence type="ECO:0000313" key="1">
    <source>
        <dbReference type="EMBL" id="CAK9094654.1"/>
    </source>
</evidence>
<sequence>MASGSAKLAPGVRHTAASFAEEVQGCVGSVGSGSAFFHALETMRHEYERLVAENELLHNGALHGALDRSTSQTFVSGGAGVVRLHSEGLMSMETLEQDVPQEAPVRSEMMGIQDKSESLEQLEKSIAKNRRSVFMPHEDVRTSIQSVYGSHFRQKTNMVGGTCSKVAKHPYFQNLDMLMICVYAVWMGIDADWNDKMLITDGQWMFQTADQVFCVYFVVELMIRFFAFTNCWDRIRDPWFVLDSILVPLTIFDTWAMTIISLSSNVDEQDATIVRRSEILRWFRTLRLFRIARVAKLVRFLPELQILLKAMLTAFRSVFFALLLLLASHYMLAIVFNVTLQNTTSGEAHFDTVLDSMQTLFVHCTLLDEVLQLIDALNLEGLYFHLVMVYFVMFINAITLMNILIGIVVEVISNVAAAERQSMKVKWVADVIAQFLGVEEGWIKQSELLDILRGSPAMSALKLVGVDRATLIETVDQHFKEFRSQNPDPEMSVEDFVELVLALRGSNTATVKDVVELRKVLGRSQEVLAFKVESLAAKFPSRTPPLRSSQVFQFGLHSGARLERGEASSTDHASVERSVEVTVANGSVEEDVGCDLLTPCPMAYTHDFQEPTNAASL</sequence>
<keyword evidence="2" id="KW-1185">Reference proteome</keyword>
<proteinExistence type="predicted"/>
<dbReference type="EMBL" id="CAXAMM010040673">
    <property type="protein sequence ID" value="CAK9094654.1"/>
    <property type="molecule type" value="Genomic_DNA"/>
</dbReference>
<dbReference type="SUPFAM" id="SSF81324">
    <property type="entry name" value="Voltage-gated potassium channels"/>
    <property type="match status" value="1"/>
</dbReference>
<dbReference type="InterPro" id="IPR005821">
    <property type="entry name" value="Ion_trans_dom"/>
</dbReference>
<organism evidence="1 2">
    <name type="scientific">Durusdinium trenchii</name>
    <dbReference type="NCBI Taxonomy" id="1381693"/>
    <lineage>
        <taxon>Eukaryota</taxon>
        <taxon>Sar</taxon>
        <taxon>Alveolata</taxon>
        <taxon>Dinophyceae</taxon>
        <taxon>Suessiales</taxon>
        <taxon>Symbiodiniaceae</taxon>
        <taxon>Durusdinium</taxon>
    </lineage>
</organism>
<protein>
    <submittedName>
        <fullName evidence="1">Cation channel sperm-associated protein 1 (CatSper1)</fullName>
    </submittedName>
</protein>
<dbReference type="InterPro" id="IPR027359">
    <property type="entry name" value="Volt_channel_dom_sf"/>
</dbReference>
<dbReference type="InterPro" id="IPR050599">
    <property type="entry name" value="VDCC_alpha-1_subunit"/>
</dbReference>
<reference evidence="1 2" key="1">
    <citation type="submission" date="2024-02" db="EMBL/GenBank/DDBJ databases">
        <authorList>
            <person name="Chen Y."/>
            <person name="Shah S."/>
            <person name="Dougan E. K."/>
            <person name="Thang M."/>
            <person name="Chan C."/>
        </authorList>
    </citation>
    <scope>NUCLEOTIDE SEQUENCE [LARGE SCALE GENOMIC DNA]</scope>
</reference>
<dbReference type="Gene3D" id="1.20.120.350">
    <property type="entry name" value="Voltage-gated potassium channels. Chain C"/>
    <property type="match status" value="1"/>
</dbReference>
<dbReference type="PANTHER" id="PTHR45628:SF7">
    <property type="entry name" value="VOLTAGE-DEPENDENT CALCIUM CHANNEL TYPE A SUBUNIT ALPHA-1"/>
    <property type="match status" value="1"/>
</dbReference>
<dbReference type="PANTHER" id="PTHR45628">
    <property type="entry name" value="VOLTAGE-DEPENDENT CALCIUM CHANNEL TYPE A SUBUNIT ALPHA-1"/>
    <property type="match status" value="1"/>
</dbReference>
<name>A0ABP0R3A5_9DINO</name>
<accession>A0ABP0R3A5</accession>
<evidence type="ECO:0000313" key="2">
    <source>
        <dbReference type="Proteomes" id="UP001642464"/>
    </source>
</evidence>
<gene>
    <name evidence="1" type="ORF">SCF082_LOCUS44479</name>
</gene>
<comment type="caution">
    <text evidence="1">The sequence shown here is derived from an EMBL/GenBank/DDBJ whole genome shotgun (WGS) entry which is preliminary data.</text>
</comment>
<dbReference type="Pfam" id="PF00520">
    <property type="entry name" value="Ion_trans"/>
    <property type="match status" value="1"/>
</dbReference>